<evidence type="ECO:0000313" key="2">
    <source>
        <dbReference type="EMBL" id="MBM3115276.1"/>
    </source>
</evidence>
<evidence type="ECO:0000256" key="1">
    <source>
        <dbReference type="SAM" id="Phobius"/>
    </source>
</evidence>
<keyword evidence="1" id="KW-0472">Membrane</keyword>
<feature type="transmembrane region" description="Helical" evidence="1">
    <location>
        <begin position="357"/>
        <end position="381"/>
    </location>
</feature>
<feature type="transmembrane region" description="Helical" evidence="1">
    <location>
        <begin position="272"/>
        <end position="293"/>
    </location>
</feature>
<feature type="transmembrane region" description="Helical" evidence="1">
    <location>
        <begin position="305"/>
        <end position="322"/>
    </location>
</feature>
<sequence>MLTYLPPSERETLPPPSDKPWLLLMLCVFWVFPGLVGHDPWKPGELETAAVIGRFLSGQHWSLPFFGEQPHLIAGPLYYWSASLLAWPLSKLGMQVHDAARLVTGAWTALAMWGVGLAGRELFGRRQGRVCVMVLIGSIGLIVWGHHLAPPIVTLTAFSWLAYALAYARRQPLQAGLLLGLVWLVLIAGSNLGQLGLAVLMAVAVGAVGPWRRLAYLVTLLAALVVAVPVGAIWLIDLARFDPAAFAHWLRLFALGPYDGLGHLALFGSAGYVLSLVLWFAWPALPLACWGLWSNRAELRTQPRLILPATMAALGLLWLLLAGDVRESDLLVLLPSLALLAGAGIDRLRRGAAAALNWFGVMTFGIGASLLWFGWLVLHLGVPASWSLALQEASPAYRLSWHFGGLLLAVLMTVVWCSVLLRKRSLGRQAVTNWACGVTLIWGVLIGLWQPWLDASKSYRDVALSLRQALDQQVPGCVAGEVSTSMLASLDYFASIRLRSGPAAEECPLVLRQGTPPPGSWVRWEGQRAGENREHFYLIELADRE</sequence>
<keyword evidence="1" id="KW-1133">Transmembrane helix</keyword>
<feature type="transmembrane region" description="Helical" evidence="1">
    <location>
        <begin position="401"/>
        <end position="421"/>
    </location>
</feature>
<feature type="transmembrane region" description="Helical" evidence="1">
    <location>
        <begin position="130"/>
        <end position="146"/>
    </location>
</feature>
<feature type="transmembrane region" description="Helical" evidence="1">
    <location>
        <begin position="21"/>
        <end position="38"/>
    </location>
</feature>
<evidence type="ECO:0000313" key="3">
    <source>
        <dbReference type="Proteomes" id="UP000809431"/>
    </source>
</evidence>
<feature type="transmembrane region" description="Helical" evidence="1">
    <location>
        <begin position="214"/>
        <end position="236"/>
    </location>
</feature>
<gene>
    <name evidence="2" type="ORF">JMJ54_05490</name>
</gene>
<organism evidence="2 3">
    <name type="scientific">Jeongeupia naejangsanensis</name>
    <dbReference type="NCBI Taxonomy" id="613195"/>
    <lineage>
        <taxon>Bacteria</taxon>
        <taxon>Pseudomonadati</taxon>
        <taxon>Pseudomonadota</taxon>
        <taxon>Betaproteobacteria</taxon>
        <taxon>Neisseriales</taxon>
        <taxon>Chitinibacteraceae</taxon>
        <taxon>Jeongeupia</taxon>
    </lineage>
</organism>
<proteinExistence type="predicted"/>
<accession>A0ABS2BI49</accession>
<feature type="transmembrane region" description="Helical" evidence="1">
    <location>
        <begin position="99"/>
        <end position="118"/>
    </location>
</feature>
<keyword evidence="1" id="KW-0812">Transmembrane</keyword>
<reference evidence="2 3" key="1">
    <citation type="submission" date="2021-01" db="EMBL/GenBank/DDBJ databases">
        <title>Draft Genome Sequence and Polyhydroxyalkanoate Biosynthetic Potential of Jeongeupia naejangsanensis Type Strain DSM 24253.</title>
        <authorList>
            <person name="Turrini P."/>
            <person name="Artuso I."/>
            <person name="Lugli G.A."/>
            <person name="Frangipani E."/>
            <person name="Ventura M."/>
            <person name="Visca P."/>
        </authorList>
    </citation>
    <scope>NUCLEOTIDE SEQUENCE [LARGE SCALE GENOMIC DNA]</scope>
    <source>
        <strain evidence="2 3">DSM 24253</strain>
    </source>
</reference>
<evidence type="ECO:0008006" key="4">
    <source>
        <dbReference type="Google" id="ProtNLM"/>
    </source>
</evidence>
<dbReference type="RefSeq" id="WP_203536957.1">
    <property type="nucleotide sequence ID" value="NZ_JAESND010000002.1"/>
</dbReference>
<feature type="transmembrane region" description="Helical" evidence="1">
    <location>
        <begin position="175"/>
        <end position="208"/>
    </location>
</feature>
<comment type="caution">
    <text evidence="2">The sequence shown here is derived from an EMBL/GenBank/DDBJ whole genome shotgun (WGS) entry which is preliminary data.</text>
</comment>
<protein>
    <recommendedName>
        <fullName evidence="4">Glycosyltransferase RgtA/B/C/D-like domain-containing protein</fullName>
    </recommendedName>
</protein>
<feature type="transmembrane region" description="Helical" evidence="1">
    <location>
        <begin position="433"/>
        <end position="452"/>
    </location>
</feature>
<dbReference type="EMBL" id="JAESND010000002">
    <property type="protein sequence ID" value="MBM3115276.1"/>
    <property type="molecule type" value="Genomic_DNA"/>
</dbReference>
<keyword evidence="3" id="KW-1185">Reference proteome</keyword>
<name>A0ABS2BI49_9NEIS</name>
<feature type="transmembrane region" description="Helical" evidence="1">
    <location>
        <begin position="328"/>
        <end position="345"/>
    </location>
</feature>
<dbReference type="Proteomes" id="UP000809431">
    <property type="component" value="Unassembled WGS sequence"/>
</dbReference>